<dbReference type="AlphaFoldDB" id="A0A507ASR5"/>
<evidence type="ECO:0000313" key="14">
    <source>
        <dbReference type="EMBL" id="TPX07951.1"/>
    </source>
</evidence>
<comment type="pathway">
    <text evidence="2">Glycan metabolism; N-glycan degradation.</text>
</comment>
<dbReference type="Gene3D" id="2.60.40.10">
    <property type="entry name" value="Immunoglobulins"/>
    <property type="match status" value="1"/>
</dbReference>
<sequence length="849" mass="95622">MGSCADEKPGRLVEALSSGWEFKQSDSGDDQWLPVARVPSVVHLDLLDNGKIPDPFLELNELETDWVAEKSWTYRVDFSTPKAPRGCKSVLVFEGLDTYASVYLNNQLILTSENMFLSHTVDVTTVLKHDGTNHLSIDFDSALLRGRKIQSQHPEHDFIAHNGESSRLAVRKAQYHYGWDWGPILMCCGPWKPVRLETYMAKIDDLWSDIKVDSGLASASGKVFARVDGPADHVQFKVAFDGQILVEATAAVGEGGVASVDFHLDNPKLWYPHSYGAQPLYDVSARPLDGTTNTAFDEAVTKRVGFRKVELVRDQDKHGRSFYFRVNGVDVFCGGSCWIPADSFLTRISAARYRGWLQMTVDAGHIMTRVWGGGIYEDDAFYDICDELGILVWQDFMFACASYPTFPSILESIRAEARCNVQRLRHHASIIIYAGNNEDYQVQELHKLKVDYDDKDPESWLKSEFPARYIFEHLLPGVMAEEAPNVLYWPSSPFSGEGKLSSDPTTGDVHEWDVWHGKQEKYQLYETIGGRFVSEFGVESLPNIETVKYFAPNPADQHSHSRVLDFHNKFDGQERRLAGYFSENFRPVGDLESYIHTTQIAQADAMSYAYSGWRKQWGQDRRCGGALVWQLNDCWPCASWAVVDYFLRKKPAYYAIGRALAPVAVGVRREIHDWCVPHDRGANKALSYDLWVVSGRTEEVLADVELRFVSIATGKDIKERRFKEGVRVAPCSTTPVFEGVVEAGLEPHVLASKLWVDGVCVSRDVDWPQPLKYLSFEDRGIQVTSRAENSEIVISAEKPVKAFVFEERDGVKLSDSALSIIPGDEQVIKITGMNAGDKPLGWRYLGQTN</sequence>
<evidence type="ECO:0000256" key="7">
    <source>
        <dbReference type="ARBA" id="ARBA00023326"/>
    </source>
</evidence>
<dbReference type="GO" id="GO:0000272">
    <property type="term" value="P:polysaccharide catabolic process"/>
    <property type="evidence" value="ECO:0007669"/>
    <property type="project" value="UniProtKB-KW"/>
</dbReference>
<comment type="similarity">
    <text evidence="8">Belongs to the glycosyl hydrolase 2 family. Beta-mannosidase B subfamily.</text>
</comment>
<dbReference type="PANTHER" id="PTHR43730">
    <property type="entry name" value="BETA-MANNOSIDASE"/>
    <property type="match status" value="1"/>
</dbReference>
<evidence type="ECO:0000256" key="3">
    <source>
        <dbReference type="ARBA" id="ARBA00012754"/>
    </source>
</evidence>
<evidence type="ECO:0000256" key="5">
    <source>
        <dbReference type="ARBA" id="ARBA00023277"/>
    </source>
</evidence>
<dbReference type="Pfam" id="PF17786">
    <property type="entry name" value="Mannosidase_ig"/>
    <property type="match status" value="1"/>
</dbReference>
<dbReference type="GO" id="GO:0006516">
    <property type="term" value="P:glycoprotein catabolic process"/>
    <property type="evidence" value="ECO:0007669"/>
    <property type="project" value="TreeGrafter"/>
</dbReference>
<evidence type="ECO:0000259" key="12">
    <source>
        <dbReference type="Pfam" id="PF17786"/>
    </source>
</evidence>
<evidence type="ECO:0000256" key="9">
    <source>
        <dbReference type="ARBA" id="ARBA00041069"/>
    </source>
</evidence>
<dbReference type="SUPFAM" id="SSF49303">
    <property type="entry name" value="beta-Galactosidase/glucuronidase domain"/>
    <property type="match status" value="2"/>
</dbReference>
<feature type="domain" description="Mannosidase Ig/CBM-like" evidence="12">
    <location>
        <begin position="688"/>
        <end position="773"/>
    </location>
</feature>
<dbReference type="Pfam" id="PF22666">
    <property type="entry name" value="Glyco_hydro_2_N2"/>
    <property type="match status" value="1"/>
</dbReference>
<dbReference type="InParanoid" id="A0A507ASR5"/>
<keyword evidence="15" id="KW-1185">Reference proteome</keyword>
<dbReference type="SUPFAM" id="SSF51445">
    <property type="entry name" value="(Trans)glycosidases"/>
    <property type="match status" value="1"/>
</dbReference>
<reference evidence="14 15" key="1">
    <citation type="submission" date="2019-06" db="EMBL/GenBank/DDBJ databases">
        <title>Draft genome sequence of the filamentous fungus Phialemoniopsis curvata isolated from diesel fuel.</title>
        <authorList>
            <person name="Varaljay V.A."/>
            <person name="Lyon W.J."/>
            <person name="Crouch A.L."/>
            <person name="Drake C.E."/>
            <person name="Hollomon J.M."/>
            <person name="Nadeau L.J."/>
            <person name="Nunn H.S."/>
            <person name="Stevenson B.S."/>
            <person name="Bojanowski C.L."/>
            <person name="Crookes-Goodson W.J."/>
        </authorList>
    </citation>
    <scope>NUCLEOTIDE SEQUENCE [LARGE SCALE GENOMIC DNA]</scope>
    <source>
        <strain evidence="14 15">D216</strain>
    </source>
</reference>
<feature type="domain" description="Glycoside hydrolase family 2 immunoglobulin-like beta-sandwich" evidence="11">
    <location>
        <begin position="209"/>
        <end position="307"/>
    </location>
</feature>
<protein>
    <recommendedName>
        <fullName evidence="9">Beta-mannosidase B</fullName>
        <ecNumber evidence="3">3.2.1.25</ecNumber>
    </recommendedName>
    <alternativeName>
        <fullName evidence="10">Mannanase B</fullName>
    </alternativeName>
</protein>
<dbReference type="InterPro" id="IPR041447">
    <property type="entry name" value="Mannosidase_ig"/>
</dbReference>
<comment type="catalytic activity">
    <reaction evidence="1">
        <text>Hydrolysis of terminal, non-reducing beta-D-mannose residues in beta-D-mannosides.</text>
        <dbReference type="EC" id="3.2.1.25"/>
    </reaction>
</comment>
<dbReference type="EMBL" id="SKBQ01000083">
    <property type="protein sequence ID" value="TPX07951.1"/>
    <property type="molecule type" value="Genomic_DNA"/>
</dbReference>
<dbReference type="InterPro" id="IPR006102">
    <property type="entry name" value="Ig-like_GH2"/>
</dbReference>
<keyword evidence="4" id="KW-0378">Hydrolase</keyword>
<dbReference type="FunFam" id="2.60.120.260:FF:000118">
    <property type="entry name" value="Beta-mannosidase B"/>
    <property type="match status" value="1"/>
</dbReference>
<dbReference type="GO" id="GO:0004567">
    <property type="term" value="F:beta-mannosidase activity"/>
    <property type="evidence" value="ECO:0007669"/>
    <property type="project" value="UniProtKB-EC"/>
</dbReference>
<dbReference type="InterPro" id="IPR050887">
    <property type="entry name" value="Beta-mannosidase_GH2"/>
</dbReference>
<evidence type="ECO:0000259" key="13">
    <source>
        <dbReference type="Pfam" id="PF22666"/>
    </source>
</evidence>
<evidence type="ECO:0000256" key="1">
    <source>
        <dbReference type="ARBA" id="ARBA00000829"/>
    </source>
</evidence>
<evidence type="ECO:0000259" key="11">
    <source>
        <dbReference type="Pfam" id="PF00703"/>
    </source>
</evidence>
<dbReference type="InterPro" id="IPR017853">
    <property type="entry name" value="GH"/>
</dbReference>
<evidence type="ECO:0000313" key="15">
    <source>
        <dbReference type="Proteomes" id="UP000319257"/>
    </source>
</evidence>
<evidence type="ECO:0000256" key="6">
    <source>
        <dbReference type="ARBA" id="ARBA00023295"/>
    </source>
</evidence>
<gene>
    <name evidence="14" type="ORF">E0L32_010406</name>
</gene>
<evidence type="ECO:0000256" key="2">
    <source>
        <dbReference type="ARBA" id="ARBA00004740"/>
    </source>
</evidence>
<dbReference type="STRING" id="1093900.A0A507ASR5"/>
<dbReference type="SUPFAM" id="SSF49785">
    <property type="entry name" value="Galactose-binding domain-like"/>
    <property type="match status" value="1"/>
</dbReference>
<accession>A0A507ASR5</accession>
<keyword evidence="6" id="KW-0326">Glycosidase</keyword>
<feature type="domain" description="Beta-mannosidase-like galactose-binding" evidence="13">
    <location>
        <begin position="20"/>
        <end position="192"/>
    </location>
</feature>
<evidence type="ECO:0000256" key="8">
    <source>
        <dbReference type="ARBA" id="ARBA00038429"/>
    </source>
</evidence>
<keyword evidence="5" id="KW-0119">Carbohydrate metabolism</keyword>
<dbReference type="FunFam" id="3.20.20.80:FF:000050">
    <property type="entry name" value="Beta-mannosidase B"/>
    <property type="match status" value="1"/>
</dbReference>
<dbReference type="RefSeq" id="XP_030989662.1">
    <property type="nucleotide sequence ID" value="XM_031133021.1"/>
</dbReference>
<proteinExistence type="inferred from homology"/>
<dbReference type="OrthoDB" id="2866996at2759"/>
<dbReference type="Gene3D" id="2.60.120.260">
    <property type="entry name" value="Galactose-binding domain-like"/>
    <property type="match status" value="1"/>
</dbReference>
<dbReference type="GeneID" id="41977853"/>
<dbReference type="InterPro" id="IPR013783">
    <property type="entry name" value="Ig-like_fold"/>
</dbReference>
<dbReference type="Proteomes" id="UP000319257">
    <property type="component" value="Unassembled WGS sequence"/>
</dbReference>
<dbReference type="Pfam" id="PF00703">
    <property type="entry name" value="Glyco_hydro_2"/>
    <property type="match status" value="1"/>
</dbReference>
<name>A0A507ASR5_9PEZI</name>
<keyword evidence="7" id="KW-0624">Polysaccharide degradation</keyword>
<dbReference type="InterPro" id="IPR008979">
    <property type="entry name" value="Galactose-bd-like_sf"/>
</dbReference>
<dbReference type="InterPro" id="IPR036156">
    <property type="entry name" value="Beta-gal/glucu_dom_sf"/>
</dbReference>
<comment type="caution">
    <text evidence="14">The sequence shown here is derived from an EMBL/GenBank/DDBJ whole genome shotgun (WGS) entry which is preliminary data.</text>
</comment>
<dbReference type="EC" id="3.2.1.25" evidence="3"/>
<evidence type="ECO:0000256" key="10">
    <source>
        <dbReference type="ARBA" id="ARBA00041614"/>
    </source>
</evidence>
<dbReference type="Gene3D" id="3.20.20.80">
    <property type="entry name" value="Glycosidases"/>
    <property type="match status" value="1"/>
</dbReference>
<evidence type="ECO:0000256" key="4">
    <source>
        <dbReference type="ARBA" id="ARBA00022801"/>
    </source>
</evidence>
<dbReference type="PANTHER" id="PTHR43730:SF1">
    <property type="entry name" value="BETA-MANNOSIDASE"/>
    <property type="match status" value="1"/>
</dbReference>
<dbReference type="InterPro" id="IPR054593">
    <property type="entry name" value="Beta-mannosidase-like_N2"/>
</dbReference>
<organism evidence="14 15">
    <name type="scientific">Thyridium curvatum</name>
    <dbReference type="NCBI Taxonomy" id="1093900"/>
    <lineage>
        <taxon>Eukaryota</taxon>
        <taxon>Fungi</taxon>
        <taxon>Dikarya</taxon>
        <taxon>Ascomycota</taxon>
        <taxon>Pezizomycotina</taxon>
        <taxon>Sordariomycetes</taxon>
        <taxon>Sordariomycetidae</taxon>
        <taxon>Thyridiales</taxon>
        <taxon>Thyridiaceae</taxon>
        <taxon>Thyridium</taxon>
    </lineage>
</organism>